<dbReference type="AlphaFoldDB" id="A0A4Z0GVH4"/>
<accession>A0A4Z0GVH4</accession>
<dbReference type="RefSeq" id="WP_135340770.1">
    <property type="nucleotide sequence ID" value="NZ_JBHLTX010000025.1"/>
</dbReference>
<dbReference type="EMBL" id="SRID01000233">
    <property type="protein sequence ID" value="TGB00645.1"/>
    <property type="molecule type" value="Genomic_DNA"/>
</dbReference>
<protein>
    <submittedName>
        <fullName evidence="2">Uncharacterized protein</fullName>
    </submittedName>
</protein>
<reference evidence="2 3" key="1">
    <citation type="submission" date="2019-03" db="EMBL/GenBank/DDBJ databases">
        <authorList>
            <person name="Gonzalez-Pimentel J.L."/>
        </authorList>
    </citation>
    <scope>NUCLEOTIDE SEQUENCE [LARGE SCALE GENOMIC DNA]</scope>
    <source>
        <strain evidence="2 3">JCM 31289</strain>
    </source>
</reference>
<evidence type="ECO:0000256" key="1">
    <source>
        <dbReference type="SAM" id="MobiDB-lite"/>
    </source>
</evidence>
<organism evidence="2 3">
    <name type="scientific">Streptomyces palmae</name>
    <dbReference type="NCBI Taxonomy" id="1701085"/>
    <lineage>
        <taxon>Bacteria</taxon>
        <taxon>Bacillati</taxon>
        <taxon>Actinomycetota</taxon>
        <taxon>Actinomycetes</taxon>
        <taxon>Kitasatosporales</taxon>
        <taxon>Streptomycetaceae</taxon>
        <taxon>Streptomyces</taxon>
    </lineage>
</organism>
<evidence type="ECO:0000313" key="2">
    <source>
        <dbReference type="EMBL" id="TGB00645.1"/>
    </source>
</evidence>
<keyword evidence="3" id="KW-1185">Reference proteome</keyword>
<proteinExistence type="predicted"/>
<feature type="region of interest" description="Disordered" evidence="1">
    <location>
        <begin position="1"/>
        <end position="22"/>
    </location>
</feature>
<evidence type="ECO:0000313" key="3">
    <source>
        <dbReference type="Proteomes" id="UP000297948"/>
    </source>
</evidence>
<name>A0A4Z0GVH4_9ACTN</name>
<dbReference type="Proteomes" id="UP000297948">
    <property type="component" value="Unassembled WGS sequence"/>
</dbReference>
<sequence length="82" mass="8455">MVQETVHIPAATPDNTPIPAPQCPAGSVPVSVGGDVAGQALFSPVHETGTRLNPDGTGYVRFVTATMETDVVVYTVCAELTT</sequence>
<gene>
    <name evidence="2" type="ORF">E4099_21655</name>
</gene>
<comment type="caution">
    <text evidence="2">The sequence shown here is derived from an EMBL/GenBank/DDBJ whole genome shotgun (WGS) entry which is preliminary data.</text>
</comment>